<evidence type="ECO:0000313" key="3">
    <source>
        <dbReference type="Proteomes" id="UP001195914"/>
    </source>
</evidence>
<dbReference type="SUPFAM" id="SSF58038">
    <property type="entry name" value="SNARE fusion complex"/>
    <property type="match status" value="1"/>
</dbReference>
<keyword evidence="1" id="KW-0812">Transmembrane</keyword>
<keyword evidence="1" id="KW-0472">Membrane</keyword>
<protein>
    <submittedName>
        <fullName evidence="2">Uncharacterized protein</fullName>
    </submittedName>
</protein>
<gene>
    <name evidence="2" type="ORF">X943_000447</name>
</gene>
<proteinExistence type="predicted"/>
<reference evidence="2" key="2">
    <citation type="submission" date="2021-05" db="EMBL/GenBank/DDBJ databases">
        <authorList>
            <person name="Pain A."/>
        </authorList>
    </citation>
    <scope>NUCLEOTIDE SEQUENCE</scope>
    <source>
        <strain evidence="2">1802A</strain>
    </source>
</reference>
<comment type="caution">
    <text evidence="2">The sequence shown here is derived from an EMBL/GenBank/DDBJ whole genome shotgun (WGS) entry which is preliminary data.</text>
</comment>
<keyword evidence="1" id="KW-1133">Transmembrane helix</keyword>
<dbReference type="CDD" id="cd15862">
    <property type="entry name" value="SNARE_Vti1"/>
    <property type="match status" value="1"/>
</dbReference>
<dbReference type="AlphaFoldDB" id="A0AAD9LDK0"/>
<keyword evidence="3" id="KW-1185">Reference proteome</keyword>
<organism evidence="2 3">
    <name type="scientific">Babesia divergens</name>
    <dbReference type="NCBI Taxonomy" id="32595"/>
    <lineage>
        <taxon>Eukaryota</taxon>
        <taxon>Sar</taxon>
        <taxon>Alveolata</taxon>
        <taxon>Apicomplexa</taxon>
        <taxon>Aconoidasida</taxon>
        <taxon>Piroplasmida</taxon>
        <taxon>Babesiidae</taxon>
        <taxon>Babesia</taxon>
    </lineage>
</organism>
<evidence type="ECO:0000256" key="1">
    <source>
        <dbReference type="SAM" id="Phobius"/>
    </source>
</evidence>
<dbReference type="Gene3D" id="1.20.5.110">
    <property type="match status" value="1"/>
</dbReference>
<dbReference type="Proteomes" id="UP001195914">
    <property type="component" value="Unassembled WGS sequence"/>
</dbReference>
<reference evidence="2" key="1">
    <citation type="journal article" date="2014" name="Nucleic Acids Res.">
        <title>The evolutionary dynamics of variant antigen genes in Babesia reveal a history of genomic innovation underlying host-parasite interaction.</title>
        <authorList>
            <person name="Jackson A.P."/>
            <person name="Otto T.D."/>
            <person name="Darby A."/>
            <person name="Ramaprasad A."/>
            <person name="Xia D."/>
            <person name="Echaide I.E."/>
            <person name="Farber M."/>
            <person name="Gahlot S."/>
            <person name="Gamble J."/>
            <person name="Gupta D."/>
            <person name="Gupta Y."/>
            <person name="Jackson L."/>
            <person name="Malandrin L."/>
            <person name="Malas T.B."/>
            <person name="Moussa E."/>
            <person name="Nair M."/>
            <person name="Reid A.J."/>
            <person name="Sanders M."/>
            <person name="Sharma J."/>
            <person name="Tracey A."/>
            <person name="Quail M.A."/>
            <person name="Weir W."/>
            <person name="Wastling J.M."/>
            <person name="Hall N."/>
            <person name="Willadsen P."/>
            <person name="Lingelbach K."/>
            <person name="Shiels B."/>
            <person name="Tait A."/>
            <person name="Berriman M."/>
            <person name="Allred D.R."/>
            <person name="Pain A."/>
        </authorList>
    </citation>
    <scope>NUCLEOTIDE SEQUENCE</scope>
    <source>
        <strain evidence="2">1802A</strain>
    </source>
</reference>
<accession>A0AAD9LDK0</accession>
<name>A0AAD9LDK0_BABDI</name>
<evidence type="ECO:0000313" key="2">
    <source>
        <dbReference type="EMBL" id="KAK1932708.1"/>
    </source>
</evidence>
<sequence length="119" mass="13443">MVSWKRGTAGGQAGAGDREYLLHQSDRLNEGLLNLGDSRRAIDETNEIGSTVMTKLLSQRETIIRSTQYAGETGEYQRETRSLLRAVSWSDFYTKVLMYITIVCLIVAIIFALIRRIIT</sequence>
<dbReference type="EMBL" id="JAHBMH010000073">
    <property type="protein sequence ID" value="KAK1932708.1"/>
    <property type="molecule type" value="Genomic_DNA"/>
</dbReference>
<feature type="transmembrane region" description="Helical" evidence="1">
    <location>
        <begin position="96"/>
        <end position="114"/>
    </location>
</feature>